<dbReference type="Gene3D" id="3.30.565.10">
    <property type="entry name" value="Histidine kinase-like ATPase, C-terminal domain"/>
    <property type="match status" value="1"/>
</dbReference>
<keyword evidence="1" id="KW-0547">Nucleotide-binding</keyword>
<evidence type="ECO:0000313" key="2">
    <source>
        <dbReference type="Proteomes" id="UP000265768"/>
    </source>
</evidence>
<proteinExistence type="predicted"/>
<protein>
    <submittedName>
        <fullName evidence="1">ATP-binding protein</fullName>
    </submittedName>
</protein>
<comment type="caution">
    <text evidence="1">The sequence shown here is derived from an EMBL/GenBank/DDBJ whole genome shotgun (WGS) entry which is preliminary data.</text>
</comment>
<reference evidence="1 2" key="1">
    <citation type="submission" date="2018-09" db="EMBL/GenBank/DDBJ databases">
        <title>YIM 75507 draft genome.</title>
        <authorList>
            <person name="Tang S."/>
            <person name="Feng Y."/>
        </authorList>
    </citation>
    <scope>NUCLEOTIDE SEQUENCE [LARGE SCALE GENOMIC DNA]</scope>
    <source>
        <strain evidence="1 2">YIM 75507</strain>
    </source>
</reference>
<dbReference type="GO" id="GO:0005524">
    <property type="term" value="F:ATP binding"/>
    <property type="evidence" value="ECO:0007669"/>
    <property type="project" value="UniProtKB-KW"/>
</dbReference>
<dbReference type="Proteomes" id="UP000265768">
    <property type="component" value="Unassembled WGS sequence"/>
</dbReference>
<organism evidence="1 2">
    <name type="scientific">Bailinhaonella thermotolerans</name>
    <dbReference type="NCBI Taxonomy" id="1070861"/>
    <lineage>
        <taxon>Bacteria</taxon>
        <taxon>Bacillati</taxon>
        <taxon>Actinomycetota</taxon>
        <taxon>Actinomycetes</taxon>
        <taxon>Streptosporangiales</taxon>
        <taxon>Streptosporangiaceae</taxon>
        <taxon>Bailinhaonella</taxon>
    </lineage>
</organism>
<dbReference type="SUPFAM" id="SSF55874">
    <property type="entry name" value="ATPase domain of HSP90 chaperone/DNA topoisomerase II/histidine kinase"/>
    <property type="match status" value="1"/>
</dbReference>
<dbReference type="EMBL" id="QZEY01000004">
    <property type="protein sequence ID" value="RJL32879.1"/>
    <property type="molecule type" value="Genomic_DNA"/>
</dbReference>
<dbReference type="AlphaFoldDB" id="A0A3A4B4K4"/>
<keyword evidence="1" id="KW-0067">ATP-binding</keyword>
<dbReference type="InterPro" id="IPR036890">
    <property type="entry name" value="HATPase_C_sf"/>
</dbReference>
<gene>
    <name evidence="1" type="ORF">D5H75_14340</name>
</gene>
<name>A0A3A4B4K4_9ACTN</name>
<sequence length="103" mass="9878">MAGELIANAIRYTESGAAGGTVSVRVDAEGERVRVEVLDLGGAVTAPRVGGGVRGGGGRAGAAAGGGAFRALGGRGVRGGLEDVVRGGPLNGDLGACPLWPPG</sequence>
<accession>A0A3A4B4K4</accession>
<evidence type="ECO:0000313" key="1">
    <source>
        <dbReference type="EMBL" id="RJL32879.1"/>
    </source>
</evidence>
<keyword evidence="2" id="KW-1185">Reference proteome</keyword>